<keyword evidence="3 7" id="KW-0456">Lyase</keyword>
<evidence type="ECO:0000256" key="5">
    <source>
        <dbReference type="ARBA" id="ARBA00048791"/>
    </source>
</evidence>
<evidence type="ECO:0000256" key="7">
    <source>
        <dbReference type="HAMAP-Rule" id="MF_00114"/>
    </source>
</evidence>
<name>A0A949NH08_9FIRM</name>
<dbReference type="Proteomes" id="UP000712157">
    <property type="component" value="Unassembled WGS sequence"/>
</dbReference>
<evidence type="ECO:0000256" key="3">
    <source>
        <dbReference type="ARBA" id="ARBA00023239"/>
    </source>
</evidence>
<dbReference type="GO" id="GO:0016052">
    <property type="term" value="P:carbohydrate catabolic process"/>
    <property type="evidence" value="ECO:0007669"/>
    <property type="project" value="TreeGrafter"/>
</dbReference>
<feature type="active site" description="Schiff-base intermediate with acetaldehyde" evidence="7">
    <location>
        <position position="161"/>
    </location>
</feature>
<dbReference type="PANTHER" id="PTHR10889">
    <property type="entry name" value="DEOXYRIBOSE-PHOSPHATE ALDOLASE"/>
    <property type="match status" value="1"/>
</dbReference>
<dbReference type="HAMAP" id="MF_00114">
    <property type="entry name" value="DeoC_type1"/>
    <property type="match status" value="1"/>
</dbReference>
<dbReference type="PIRSF" id="PIRSF001357">
    <property type="entry name" value="DeoC"/>
    <property type="match status" value="1"/>
</dbReference>
<gene>
    <name evidence="7 8" type="primary">deoC</name>
    <name evidence="8" type="ORF">KTH89_02585</name>
</gene>
<dbReference type="InterPro" id="IPR011343">
    <property type="entry name" value="DeoC"/>
</dbReference>
<dbReference type="SUPFAM" id="SSF51569">
    <property type="entry name" value="Aldolase"/>
    <property type="match status" value="1"/>
</dbReference>
<dbReference type="FunFam" id="3.20.20.70:FF:000044">
    <property type="entry name" value="Deoxyribose-phosphate aldolase"/>
    <property type="match status" value="1"/>
</dbReference>
<keyword evidence="4 7" id="KW-0704">Schiff base</keyword>
<evidence type="ECO:0000256" key="4">
    <source>
        <dbReference type="ARBA" id="ARBA00023270"/>
    </source>
</evidence>
<dbReference type="NCBIfam" id="TIGR00126">
    <property type="entry name" value="deoC"/>
    <property type="match status" value="1"/>
</dbReference>
<comment type="similarity">
    <text evidence="1 7">Belongs to the DeoC/FbaB aldolase family. DeoC type 1 subfamily.</text>
</comment>
<comment type="pathway">
    <text evidence="7">Carbohydrate degradation; 2-deoxy-D-ribose 1-phosphate degradation; D-glyceraldehyde 3-phosphate and acetaldehyde from 2-deoxy-alpha-D-ribose 1-phosphate: step 2/2.</text>
</comment>
<dbReference type="Gene3D" id="3.20.20.70">
    <property type="entry name" value="Aldolase class I"/>
    <property type="match status" value="1"/>
</dbReference>
<keyword evidence="9" id="KW-1185">Reference proteome</keyword>
<dbReference type="CDD" id="cd00959">
    <property type="entry name" value="DeoC"/>
    <property type="match status" value="1"/>
</dbReference>
<comment type="caution">
    <text evidence="8">The sequence shown here is derived from an EMBL/GenBank/DDBJ whole genome shotgun (WGS) entry which is preliminary data.</text>
</comment>
<proteinExistence type="inferred from homology"/>
<dbReference type="Pfam" id="PF01791">
    <property type="entry name" value="DeoC"/>
    <property type="match status" value="1"/>
</dbReference>
<evidence type="ECO:0000256" key="1">
    <source>
        <dbReference type="ARBA" id="ARBA00010936"/>
    </source>
</evidence>
<protein>
    <recommendedName>
        <fullName evidence="7">Deoxyribose-phosphate aldolase</fullName>
        <shortName evidence="7">DERA</shortName>
        <ecNumber evidence="7">4.1.2.4</ecNumber>
    </recommendedName>
    <alternativeName>
        <fullName evidence="7">2-deoxy-D-ribose 5-phosphate aldolase</fullName>
    </alternativeName>
    <alternativeName>
        <fullName evidence="7">Phosphodeoxyriboaldolase</fullName>
        <shortName evidence="7">Deoxyriboaldolase</shortName>
    </alternativeName>
</protein>
<feature type="active site" description="Proton donor/acceptor" evidence="7">
    <location>
        <position position="190"/>
    </location>
</feature>
<keyword evidence="2 7" id="KW-0963">Cytoplasm</keyword>
<sequence length="230" mass="25688">MSDKKLTWQQLANMIDHTNLKQYVPNEAFEKLCDEAKQYGFKTVAINCATTEFCYGQLKDTPVLVDSAVGFPLGQSTLETKVFETEDAIRKGAGEIDYVANLVELKNKNYDYIRKEMDGIVKMCRKYQVTSKVIFENCYLTEDEIVKMAEIALEIGIDFIKTSTGFGEYGAKAEHVRLMKSVVGDKLKVKAAGGIRDVQTALAMIDAGASRIGTSSGIRIVEDYKKMTEE</sequence>
<dbReference type="InterPro" id="IPR002915">
    <property type="entry name" value="DeoC/FbaB/LacD_aldolase"/>
</dbReference>
<dbReference type="AlphaFoldDB" id="A0A949NH08"/>
<dbReference type="InterPro" id="IPR028581">
    <property type="entry name" value="DeoC_typeI"/>
</dbReference>
<feature type="active site" description="Proton donor/acceptor" evidence="7">
    <location>
        <position position="97"/>
    </location>
</feature>
<dbReference type="GO" id="GO:0004139">
    <property type="term" value="F:deoxyribose-phosphate aldolase activity"/>
    <property type="evidence" value="ECO:0007669"/>
    <property type="project" value="UniProtKB-UniRule"/>
</dbReference>
<dbReference type="GO" id="GO:0005737">
    <property type="term" value="C:cytoplasm"/>
    <property type="evidence" value="ECO:0007669"/>
    <property type="project" value="UniProtKB-SubCell"/>
</dbReference>
<evidence type="ECO:0000256" key="2">
    <source>
        <dbReference type="ARBA" id="ARBA00022490"/>
    </source>
</evidence>
<dbReference type="InterPro" id="IPR013785">
    <property type="entry name" value="Aldolase_TIM"/>
</dbReference>
<evidence type="ECO:0000256" key="6">
    <source>
        <dbReference type="ARBA" id="ARBA00056337"/>
    </source>
</evidence>
<dbReference type="SMART" id="SM01133">
    <property type="entry name" value="DeoC"/>
    <property type="match status" value="1"/>
</dbReference>
<dbReference type="GO" id="GO:0006018">
    <property type="term" value="P:2-deoxyribose 1-phosphate catabolic process"/>
    <property type="evidence" value="ECO:0007669"/>
    <property type="project" value="UniProtKB-UniRule"/>
</dbReference>
<evidence type="ECO:0000313" key="9">
    <source>
        <dbReference type="Proteomes" id="UP000712157"/>
    </source>
</evidence>
<evidence type="ECO:0000313" key="8">
    <source>
        <dbReference type="EMBL" id="MBU9735405.1"/>
    </source>
</evidence>
<dbReference type="EMBL" id="JAHQCW010000003">
    <property type="protein sequence ID" value="MBU9735405.1"/>
    <property type="molecule type" value="Genomic_DNA"/>
</dbReference>
<comment type="subcellular location">
    <subcellularLocation>
        <location evidence="7">Cytoplasm</location>
    </subcellularLocation>
</comment>
<comment type="function">
    <text evidence="6 7">Catalyzes a reversible aldol reaction between acetaldehyde and D-glyceraldehyde 3-phosphate to generate 2-deoxy-D-ribose 5-phosphate.</text>
</comment>
<comment type="catalytic activity">
    <reaction evidence="5 7">
        <text>2-deoxy-D-ribose 5-phosphate = D-glyceraldehyde 3-phosphate + acetaldehyde</text>
        <dbReference type="Rhea" id="RHEA:12821"/>
        <dbReference type="ChEBI" id="CHEBI:15343"/>
        <dbReference type="ChEBI" id="CHEBI:59776"/>
        <dbReference type="ChEBI" id="CHEBI:62877"/>
        <dbReference type="EC" id="4.1.2.4"/>
    </reaction>
</comment>
<dbReference type="RefSeq" id="WP_238720509.1">
    <property type="nucleotide sequence ID" value="NZ_JAHQCW010000003.1"/>
</dbReference>
<dbReference type="PANTHER" id="PTHR10889:SF1">
    <property type="entry name" value="DEOXYRIBOSE-PHOSPHATE ALDOLASE"/>
    <property type="match status" value="1"/>
</dbReference>
<dbReference type="GO" id="GO:0009264">
    <property type="term" value="P:deoxyribonucleotide catabolic process"/>
    <property type="evidence" value="ECO:0007669"/>
    <property type="project" value="UniProtKB-UniRule"/>
</dbReference>
<accession>A0A949NH08</accession>
<reference evidence="8" key="1">
    <citation type="submission" date="2021-06" db="EMBL/GenBank/DDBJ databases">
        <title>Description of novel taxa of the family Lachnospiraceae.</title>
        <authorList>
            <person name="Chaplin A.V."/>
            <person name="Sokolova S.R."/>
            <person name="Pikina A.P."/>
            <person name="Korzhanova M."/>
            <person name="Belova V."/>
            <person name="Korostin D."/>
            <person name="Efimov B.A."/>
        </authorList>
    </citation>
    <scope>NUCLEOTIDE SEQUENCE</scope>
    <source>
        <strain evidence="8">ASD5720</strain>
    </source>
</reference>
<dbReference type="EC" id="4.1.2.4" evidence="7"/>
<organism evidence="8 9">
    <name type="scientific">Diplocloster agilis</name>
    <dbReference type="NCBI Taxonomy" id="2850323"/>
    <lineage>
        <taxon>Bacteria</taxon>
        <taxon>Bacillati</taxon>
        <taxon>Bacillota</taxon>
        <taxon>Clostridia</taxon>
        <taxon>Lachnospirales</taxon>
        <taxon>Lachnospiraceae</taxon>
        <taxon>Diplocloster</taxon>
    </lineage>
</organism>